<dbReference type="Pfam" id="PF14527">
    <property type="entry name" value="LAGLIDADG_WhiA"/>
    <property type="match status" value="1"/>
</dbReference>
<gene>
    <name evidence="4 6" type="primary">whiA</name>
    <name evidence="6" type="ORF">H9704_13655</name>
</gene>
<protein>
    <recommendedName>
        <fullName evidence="4">Probable cell division protein WhiA</fullName>
    </recommendedName>
</protein>
<keyword evidence="1 4" id="KW-0132">Cell division</keyword>
<keyword evidence="3 4" id="KW-0131">Cell cycle</keyword>
<proteinExistence type="inferred from homology"/>
<comment type="function">
    <text evidence="4">Involved in cell division and chromosome segregation.</text>
</comment>
<dbReference type="HAMAP" id="MF_01420">
    <property type="entry name" value="HTH_type_WhiA"/>
    <property type="match status" value="1"/>
</dbReference>
<dbReference type="EMBL" id="DWWT01000074">
    <property type="protein sequence ID" value="HJC07166.1"/>
    <property type="molecule type" value="Genomic_DNA"/>
</dbReference>
<dbReference type="Pfam" id="PF10298">
    <property type="entry name" value="WhiA_N"/>
    <property type="match status" value="1"/>
</dbReference>
<evidence type="ECO:0000256" key="1">
    <source>
        <dbReference type="ARBA" id="ARBA00022618"/>
    </source>
</evidence>
<dbReference type="GO" id="GO:0003677">
    <property type="term" value="F:DNA binding"/>
    <property type="evidence" value="ECO:0007669"/>
    <property type="project" value="UniProtKB-UniRule"/>
</dbReference>
<dbReference type="Gene3D" id="3.10.28.10">
    <property type="entry name" value="Homing endonucleases"/>
    <property type="match status" value="1"/>
</dbReference>
<dbReference type="GO" id="GO:0043937">
    <property type="term" value="P:regulation of sporulation"/>
    <property type="evidence" value="ECO:0007669"/>
    <property type="project" value="InterPro"/>
</dbReference>
<dbReference type="AlphaFoldDB" id="A0A9D2N407"/>
<evidence type="ECO:0000256" key="2">
    <source>
        <dbReference type="ARBA" id="ARBA00023125"/>
    </source>
</evidence>
<dbReference type="InterPro" id="IPR027434">
    <property type="entry name" value="Homing_endonucl"/>
</dbReference>
<accession>A0A9D2N407</accession>
<dbReference type="GO" id="GO:0051301">
    <property type="term" value="P:cell division"/>
    <property type="evidence" value="ECO:0007669"/>
    <property type="project" value="UniProtKB-UniRule"/>
</dbReference>
<evidence type="ECO:0000259" key="5">
    <source>
        <dbReference type="PROSITE" id="PS50819"/>
    </source>
</evidence>
<reference evidence="6" key="1">
    <citation type="journal article" date="2021" name="PeerJ">
        <title>Extensive microbial diversity within the chicken gut microbiome revealed by metagenomics and culture.</title>
        <authorList>
            <person name="Gilroy R."/>
            <person name="Ravi A."/>
            <person name="Getino M."/>
            <person name="Pursley I."/>
            <person name="Horton D.L."/>
            <person name="Alikhan N.F."/>
            <person name="Baker D."/>
            <person name="Gharbi K."/>
            <person name="Hall N."/>
            <person name="Watson M."/>
            <person name="Adriaenssens E.M."/>
            <person name="Foster-Nyarko E."/>
            <person name="Jarju S."/>
            <person name="Secka A."/>
            <person name="Antonio M."/>
            <person name="Oren A."/>
            <person name="Chaudhuri R.R."/>
            <person name="La Ragione R."/>
            <person name="Hildebrand F."/>
            <person name="Pallen M.J."/>
        </authorList>
    </citation>
    <scope>NUCLEOTIDE SEQUENCE</scope>
    <source>
        <strain evidence="6">CHK180-15479</strain>
    </source>
</reference>
<dbReference type="PROSITE" id="PS50819">
    <property type="entry name" value="INTEIN_ENDONUCLEASE"/>
    <property type="match status" value="1"/>
</dbReference>
<dbReference type="InterPro" id="IPR018478">
    <property type="entry name" value="Sporu_reg_WhiA_N_dom"/>
</dbReference>
<comment type="caution">
    <text evidence="6">The sequence shown here is derived from an EMBL/GenBank/DDBJ whole genome shotgun (WGS) entry which is preliminary data.</text>
</comment>
<keyword evidence="2 4" id="KW-0238">DNA-binding</keyword>
<comment type="similarity">
    <text evidence="4">Belongs to the WhiA family.</text>
</comment>
<dbReference type="InterPro" id="IPR004042">
    <property type="entry name" value="Intein_endonuc_central"/>
</dbReference>
<evidence type="ECO:0000313" key="6">
    <source>
        <dbReference type="EMBL" id="HJC07166.1"/>
    </source>
</evidence>
<dbReference type="PANTHER" id="PTHR37307">
    <property type="entry name" value="CELL DIVISION PROTEIN WHIA-RELATED"/>
    <property type="match status" value="1"/>
</dbReference>
<name>A0A9D2N407_9FIRM</name>
<dbReference type="SUPFAM" id="SSF55608">
    <property type="entry name" value="Homing endonucleases"/>
    <property type="match status" value="1"/>
</dbReference>
<dbReference type="Pfam" id="PF02650">
    <property type="entry name" value="HTH_WhiA"/>
    <property type="match status" value="1"/>
</dbReference>
<evidence type="ECO:0000256" key="4">
    <source>
        <dbReference type="HAMAP-Rule" id="MF_01420"/>
    </source>
</evidence>
<dbReference type="PANTHER" id="PTHR37307:SF1">
    <property type="entry name" value="CELL DIVISION PROTEIN WHIA-RELATED"/>
    <property type="match status" value="1"/>
</dbReference>
<sequence length="320" mass="35590">MSFSARVKEELARHADTARHCQIAETAAVLSMCGKVKISASDQFSIEIQTENGVVARKYFTLLGKTFNIKTDVSIQQGRKLSRGRTYVVAVHEHQDALKVLQATKLVDAHGEVGEELSLTRNLVVQNPCCRRAFIRGAFLASGSISDPEKFYHLEIVCASTGKAEQIQGLLASFGIEAKIVLRKRYYVVYLKEGDQIVEVLRLMDAPQALMEFENIRILKEMRGNVNRQVNCETANINKTVSAAVKQTEDIEYIRDTIGLEALPDNLQEIARVRLMRPDATLKELGEALNPAVGKSGVNHRLRKLGAVAEELRQQAARDS</sequence>
<feature type="domain" description="DOD-type homing endonuclease" evidence="5">
    <location>
        <begin position="132"/>
        <end position="176"/>
    </location>
</feature>
<organism evidence="6 7">
    <name type="scientific">Candidatus Enterocloster excrementipullorum</name>
    <dbReference type="NCBI Taxonomy" id="2838559"/>
    <lineage>
        <taxon>Bacteria</taxon>
        <taxon>Bacillati</taxon>
        <taxon>Bacillota</taxon>
        <taxon>Clostridia</taxon>
        <taxon>Lachnospirales</taxon>
        <taxon>Lachnospiraceae</taxon>
        <taxon>Enterocloster</taxon>
    </lineage>
</organism>
<dbReference type="NCBIfam" id="TIGR00647">
    <property type="entry name" value="DNA_bind_WhiA"/>
    <property type="match status" value="1"/>
</dbReference>
<reference evidence="6" key="2">
    <citation type="submission" date="2021-04" db="EMBL/GenBank/DDBJ databases">
        <authorList>
            <person name="Gilroy R."/>
        </authorList>
    </citation>
    <scope>NUCLEOTIDE SEQUENCE</scope>
    <source>
        <strain evidence="6">CHK180-15479</strain>
    </source>
</reference>
<dbReference type="InterPro" id="IPR003802">
    <property type="entry name" value="Sporulation_regulator_WhiA"/>
</dbReference>
<dbReference type="InterPro" id="IPR039518">
    <property type="entry name" value="WhiA_LAGLIDADG_dom"/>
</dbReference>
<evidence type="ECO:0000313" key="7">
    <source>
        <dbReference type="Proteomes" id="UP000823910"/>
    </source>
</evidence>
<dbReference type="InterPro" id="IPR023054">
    <property type="entry name" value="Sporulation_regulator_WhiA_C"/>
</dbReference>
<dbReference type="Proteomes" id="UP000823910">
    <property type="component" value="Unassembled WGS sequence"/>
</dbReference>
<dbReference type="GO" id="GO:0004519">
    <property type="term" value="F:endonuclease activity"/>
    <property type="evidence" value="ECO:0007669"/>
    <property type="project" value="InterPro"/>
</dbReference>
<evidence type="ECO:0000256" key="3">
    <source>
        <dbReference type="ARBA" id="ARBA00023306"/>
    </source>
</evidence>